<reference evidence="9 10" key="1">
    <citation type="journal article" date="2021" name="Commun. Biol.">
        <title>The genome of Shorea leprosula (Dipterocarpaceae) highlights the ecological relevance of drought in aseasonal tropical rainforests.</title>
        <authorList>
            <person name="Ng K.K.S."/>
            <person name="Kobayashi M.J."/>
            <person name="Fawcett J.A."/>
            <person name="Hatakeyama M."/>
            <person name="Paape T."/>
            <person name="Ng C.H."/>
            <person name="Ang C.C."/>
            <person name="Tnah L.H."/>
            <person name="Lee C.T."/>
            <person name="Nishiyama T."/>
            <person name="Sese J."/>
            <person name="O'Brien M.J."/>
            <person name="Copetti D."/>
            <person name="Mohd Noor M.I."/>
            <person name="Ong R.C."/>
            <person name="Putra M."/>
            <person name="Sireger I.Z."/>
            <person name="Indrioko S."/>
            <person name="Kosugi Y."/>
            <person name="Izuno A."/>
            <person name="Isagi Y."/>
            <person name="Lee S.L."/>
            <person name="Shimizu K.K."/>
        </authorList>
    </citation>
    <scope>NUCLEOTIDE SEQUENCE [LARGE SCALE GENOMIC DNA]</scope>
    <source>
        <strain evidence="9">214</strain>
    </source>
</reference>
<dbReference type="Gene3D" id="3.40.50.300">
    <property type="entry name" value="P-loop containing nucleotide triphosphate hydrolases"/>
    <property type="match status" value="1"/>
</dbReference>
<dbReference type="AlphaFoldDB" id="A0AAV5MLL0"/>
<gene>
    <name evidence="9" type="ORF">SLEP1_g56622</name>
</gene>
<dbReference type="Pfam" id="PF00931">
    <property type="entry name" value="NB-ARC"/>
    <property type="match status" value="1"/>
</dbReference>
<organism evidence="9 10">
    <name type="scientific">Rubroshorea leprosula</name>
    <dbReference type="NCBI Taxonomy" id="152421"/>
    <lineage>
        <taxon>Eukaryota</taxon>
        <taxon>Viridiplantae</taxon>
        <taxon>Streptophyta</taxon>
        <taxon>Embryophyta</taxon>
        <taxon>Tracheophyta</taxon>
        <taxon>Spermatophyta</taxon>
        <taxon>Magnoliopsida</taxon>
        <taxon>eudicotyledons</taxon>
        <taxon>Gunneridae</taxon>
        <taxon>Pentapetalae</taxon>
        <taxon>rosids</taxon>
        <taxon>malvids</taxon>
        <taxon>Malvales</taxon>
        <taxon>Dipterocarpaceae</taxon>
        <taxon>Rubroshorea</taxon>
    </lineage>
</organism>
<dbReference type="Gene3D" id="1.20.5.4130">
    <property type="match status" value="1"/>
</dbReference>
<evidence type="ECO:0000256" key="2">
    <source>
        <dbReference type="ARBA" id="ARBA00022741"/>
    </source>
</evidence>
<dbReference type="InterPro" id="IPR041118">
    <property type="entry name" value="Rx_N"/>
</dbReference>
<proteinExistence type="predicted"/>
<feature type="domain" description="Disease resistance R13L4/SHOC-2-like LRR" evidence="8">
    <location>
        <begin position="572"/>
        <end position="770"/>
    </location>
</feature>
<dbReference type="PRINTS" id="PR00364">
    <property type="entry name" value="DISEASERSIST"/>
</dbReference>
<dbReference type="EMBL" id="BPVZ01000326">
    <property type="protein sequence ID" value="GKV49899.1"/>
    <property type="molecule type" value="Genomic_DNA"/>
</dbReference>
<evidence type="ECO:0000259" key="8">
    <source>
        <dbReference type="Pfam" id="PF23598"/>
    </source>
</evidence>
<keyword evidence="10" id="KW-1185">Reference proteome</keyword>
<keyword evidence="4" id="KW-0067">ATP-binding</keyword>
<accession>A0AAV5MLL0</accession>
<keyword evidence="2" id="KW-0547">Nucleotide-binding</keyword>
<dbReference type="InterPro" id="IPR042197">
    <property type="entry name" value="Apaf_helical"/>
</dbReference>
<dbReference type="InterPro" id="IPR032675">
    <property type="entry name" value="LRR_dom_sf"/>
</dbReference>
<dbReference type="Proteomes" id="UP001054252">
    <property type="component" value="Unassembled WGS sequence"/>
</dbReference>
<dbReference type="InterPro" id="IPR002182">
    <property type="entry name" value="NB-ARC"/>
</dbReference>
<dbReference type="PANTHER" id="PTHR36766">
    <property type="entry name" value="PLANT BROAD-SPECTRUM MILDEW RESISTANCE PROTEIN RPW8"/>
    <property type="match status" value="1"/>
</dbReference>
<dbReference type="GO" id="GO:0005524">
    <property type="term" value="F:ATP binding"/>
    <property type="evidence" value="ECO:0007669"/>
    <property type="project" value="UniProtKB-KW"/>
</dbReference>
<feature type="domain" description="Disease resistance protein winged helix" evidence="7">
    <location>
        <begin position="435"/>
        <end position="509"/>
    </location>
</feature>
<dbReference type="Pfam" id="PF23559">
    <property type="entry name" value="WHD_DRP"/>
    <property type="match status" value="1"/>
</dbReference>
<dbReference type="InterPro" id="IPR058922">
    <property type="entry name" value="WHD_DRP"/>
</dbReference>
<evidence type="ECO:0008006" key="11">
    <source>
        <dbReference type="Google" id="ProtNLM"/>
    </source>
</evidence>
<dbReference type="SUPFAM" id="SSF52540">
    <property type="entry name" value="P-loop containing nucleoside triphosphate hydrolases"/>
    <property type="match status" value="1"/>
</dbReference>
<dbReference type="Gene3D" id="3.80.10.10">
    <property type="entry name" value="Ribonuclease Inhibitor"/>
    <property type="match status" value="2"/>
</dbReference>
<dbReference type="SUPFAM" id="SSF52047">
    <property type="entry name" value="RNI-like"/>
    <property type="match status" value="1"/>
</dbReference>
<evidence type="ECO:0000313" key="10">
    <source>
        <dbReference type="Proteomes" id="UP001054252"/>
    </source>
</evidence>
<sequence length="1022" mass="114227">MGDLILGPVVNATVSKVIAIASDQLNLALGWNEDLQKFCSTMRSLQGLLQDADEKNVSGNLALKSWLQDLRAIADEANDLLEEVAYENMRRQMAVQKSKVRYFFTQADPQALLFRQKMANKIKSLNKRLAGINLLANQLGLQYKLANAGPEPRARVGLETHSLLPSPVFGREEDVSKIVSLLVDSSSQHDLSVMTIVGMPGLGKTTLAKAVLENGKICEHFGDNKMWVCVSENFDVKKILMEMLESITKSSSGGGDIGSKDTVLRKIQEKLGEKSYLLILDDVWNEERQIWEDLRNCLLGISKNKGSRVLVTTRLENVASLMAVSGEHICRPRQLNEDECWTIIKQRAFGDNSVPEGLEGIGKQVAKRCKGVPLVASIIGATLQNKRDKKEWQAITENCVWDSLEKENRVLDIIKFSYDRLPKLALKQCFAFCSIFPKDFVMGRGMLIKLWMAQGFLESSEESCMAAEEIGDKYFKYLLSYSLFQEERRNHVTGSVISCKMHDLIHDFAQFISNFETLIVEEQPGSHISHHVRHLNLIGGREMVPTILGDVAKKLQTLFSKYGFSSDVQVDLKRLRVLKLDDASDAKQLPTCFGNSKSLRYLDISRTQIEELPKFITKLYNLQTFRFTNCNSLKMPPGGIGDLINLRYIHFSDEERLQPHSNVRRLGIEGYGGRNLASWMLKSSKELLSLNNLVALSISNCGMLYRIPECLPSGLSSCIALEELEIWKCSNLVSIPEELKQLRSLVKLDICECPKLKFVPSLEGLVSLKIVEVQECDGLECLPSELSSCIALEELKIGECSNLVSIPEELKQLQSLVKLDICECPKLKFVPSLEGLVSLKTVKLKDCGGLECLPTGLSSCTALEELKIWNCCNLVSIPEELKQLRSLVKLDIWECRKLRSFPEEILSSLASLKTLGLGLFPEELEEFPNLSSTSTPASLEVLRLGGWGNVTLPHQIQRLITLRDLTIESFNGVEEALLGNLSFLKTLTIKGCTGLRRLSSGLLSLERLRYENCPNLVVSAAV</sequence>
<keyword evidence="3" id="KW-0611">Plant defense</keyword>
<evidence type="ECO:0000256" key="1">
    <source>
        <dbReference type="ARBA" id="ARBA00022737"/>
    </source>
</evidence>
<dbReference type="Pfam" id="PF18052">
    <property type="entry name" value="Rx_N"/>
    <property type="match status" value="1"/>
</dbReference>
<evidence type="ECO:0000259" key="5">
    <source>
        <dbReference type="Pfam" id="PF00931"/>
    </source>
</evidence>
<evidence type="ECO:0000256" key="4">
    <source>
        <dbReference type="ARBA" id="ARBA00022840"/>
    </source>
</evidence>
<dbReference type="GO" id="GO:0051707">
    <property type="term" value="P:response to other organism"/>
    <property type="evidence" value="ECO:0007669"/>
    <property type="project" value="UniProtKB-ARBA"/>
</dbReference>
<dbReference type="FunFam" id="1.10.10.10:FF:000322">
    <property type="entry name" value="Probable disease resistance protein At1g63360"/>
    <property type="match status" value="1"/>
</dbReference>
<comment type="caution">
    <text evidence="9">The sequence shown here is derived from an EMBL/GenBank/DDBJ whole genome shotgun (WGS) entry which is preliminary data.</text>
</comment>
<dbReference type="Pfam" id="PF23598">
    <property type="entry name" value="LRR_14"/>
    <property type="match status" value="1"/>
</dbReference>
<protein>
    <recommendedName>
        <fullName evidence="11">Disease resistance protein RGA3</fullName>
    </recommendedName>
</protein>
<name>A0AAV5MLL0_9ROSI</name>
<dbReference type="InterPro" id="IPR027417">
    <property type="entry name" value="P-loop_NTPase"/>
</dbReference>
<evidence type="ECO:0000256" key="3">
    <source>
        <dbReference type="ARBA" id="ARBA00022821"/>
    </source>
</evidence>
<dbReference type="GO" id="GO:0043531">
    <property type="term" value="F:ADP binding"/>
    <property type="evidence" value="ECO:0007669"/>
    <property type="project" value="InterPro"/>
</dbReference>
<dbReference type="GO" id="GO:0006952">
    <property type="term" value="P:defense response"/>
    <property type="evidence" value="ECO:0007669"/>
    <property type="project" value="UniProtKB-KW"/>
</dbReference>
<dbReference type="Gene3D" id="1.10.8.430">
    <property type="entry name" value="Helical domain of apoptotic protease-activating factors"/>
    <property type="match status" value="1"/>
</dbReference>
<evidence type="ECO:0000313" key="9">
    <source>
        <dbReference type="EMBL" id="GKV49899.1"/>
    </source>
</evidence>
<dbReference type="Gene3D" id="1.10.10.10">
    <property type="entry name" value="Winged helix-like DNA-binding domain superfamily/Winged helix DNA-binding domain"/>
    <property type="match status" value="1"/>
</dbReference>
<feature type="domain" description="Disease resistance N-terminal" evidence="6">
    <location>
        <begin position="9"/>
        <end position="100"/>
    </location>
</feature>
<keyword evidence="1" id="KW-0677">Repeat</keyword>
<dbReference type="InterPro" id="IPR036388">
    <property type="entry name" value="WH-like_DNA-bd_sf"/>
</dbReference>
<dbReference type="PANTHER" id="PTHR36766:SF70">
    <property type="entry name" value="DISEASE RESISTANCE PROTEIN RGA4"/>
    <property type="match status" value="1"/>
</dbReference>
<evidence type="ECO:0000259" key="7">
    <source>
        <dbReference type="Pfam" id="PF23559"/>
    </source>
</evidence>
<feature type="domain" description="NB-ARC" evidence="5">
    <location>
        <begin position="172"/>
        <end position="350"/>
    </location>
</feature>
<evidence type="ECO:0000259" key="6">
    <source>
        <dbReference type="Pfam" id="PF18052"/>
    </source>
</evidence>
<dbReference type="InterPro" id="IPR055414">
    <property type="entry name" value="LRR_R13L4/SHOC2-like"/>
</dbReference>